<keyword evidence="9" id="KW-0443">Lipid metabolism</keyword>
<evidence type="ECO:0000256" key="10">
    <source>
        <dbReference type="ARBA" id="ARBA00023136"/>
    </source>
</evidence>
<proteinExistence type="inferred from homology"/>
<dbReference type="Pfam" id="PF03694">
    <property type="entry name" value="Erg28"/>
    <property type="match status" value="1"/>
</dbReference>
<comment type="subcellular location">
    <subcellularLocation>
        <location evidence="1">Endoplasmic reticulum membrane</location>
        <topology evidence="1">Multi-pass membrane protein</topology>
    </subcellularLocation>
</comment>
<feature type="transmembrane region" description="Helical" evidence="13">
    <location>
        <begin position="91"/>
        <end position="110"/>
    </location>
</feature>
<evidence type="ECO:0000256" key="1">
    <source>
        <dbReference type="ARBA" id="ARBA00004477"/>
    </source>
</evidence>
<gene>
    <name evidence="14" type="ORF">B0T19DRAFT_402234</name>
</gene>
<sequence length="173" mass="19152">MDQLKALLPSGEKGYLPYYLFAISLVAMGNALQNLATLHYTRRIYNGRFVPNTSLPPATGKSDPEDSVAVLKPASATGKDAAKAKDQVTPLAARVFGTYTFMAGIIRFYASYQLENASLYQLAMWTHIIAGVHFTSELLVFKTIKFSGPQFFPFAAAYSGAIWMYLQYGHYVQ</sequence>
<dbReference type="PANTHER" id="PTHR15451">
    <property type="entry name" value="ERGOSTEROL BIOSYNTHETIC PROTEIN 28-RELATED"/>
    <property type="match status" value="1"/>
</dbReference>
<evidence type="ECO:0008006" key="16">
    <source>
        <dbReference type="Google" id="ProtNLM"/>
    </source>
</evidence>
<feature type="transmembrane region" description="Helical" evidence="13">
    <location>
        <begin position="151"/>
        <end position="168"/>
    </location>
</feature>
<reference evidence="14" key="2">
    <citation type="submission" date="2023-06" db="EMBL/GenBank/DDBJ databases">
        <authorList>
            <consortium name="Lawrence Berkeley National Laboratory"/>
            <person name="Haridas S."/>
            <person name="Hensen N."/>
            <person name="Bonometti L."/>
            <person name="Westerberg I."/>
            <person name="Brannstrom I.O."/>
            <person name="Guillou S."/>
            <person name="Cros-Aarteil S."/>
            <person name="Calhoun S."/>
            <person name="Kuo A."/>
            <person name="Mondo S."/>
            <person name="Pangilinan J."/>
            <person name="Riley R."/>
            <person name="Labutti K."/>
            <person name="Andreopoulos B."/>
            <person name="Lipzen A."/>
            <person name="Chen C."/>
            <person name="Yanf M."/>
            <person name="Daum C."/>
            <person name="Ng V."/>
            <person name="Clum A."/>
            <person name="Steindorff A."/>
            <person name="Ohm R."/>
            <person name="Martin F."/>
            <person name="Silar P."/>
            <person name="Natvig D."/>
            <person name="Lalanne C."/>
            <person name="Gautier V."/>
            <person name="Ament-Velasquez S.L."/>
            <person name="Kruys A."/>
            <person name="Hutchinson M.I."/>
            <person name="Powell A.J."/>
            <person name="Barry K."/>
            <person name="Miller A.N."/>
            <person name="Grigoriev I.V."/>
            <person name="Debuchy R."/>
            <person name="Gladieux P."/>
            <person name="Thoren M.H."/>
            <person name="Johannesson H."/>
        </authorList>
    </citation>
    <scope>NUCLEOTIDE SEQUENCE</scope>
    <source>
        <strain evidence="14">SMH4131-1</strain>
    </source>
</reference>
<evidence type="ECO:0000256" key="2">
    <source>
        <dbReference type="ARBA" id="ARBA00005377"/>
    </source>
</evidence>
<evidence type="ECO:0000256" key="6">
    <source>
        <dbReference type="ARBA" id="ARBA00022955"/>
    </source>
</evidence>
<evidence type="ECO:0000313" key="14">
    <source>
        <dbReference type="EMBL" id="KAK3323966.1"/>
    </source>
</evidence>
<protein>
    <recommendedName>
        <fullName evidence="16">Ergosterol biosynthetic protein 28</fullName>
    </recommendedName>
</protein>
<evidence type="ECO:0000256" key="5">
    <source>
        <dbReference type="ARBA" id="ARBA00022824"/>
    </source>
</evidence>
<keyword evidence="3" id="KW-0444">Lipid biosynthesis</keyword>
<keyword evidence="4 13" id="KW-0812">Transmembrane</keyword>
<dbReference type="PANTHER" id="PTHR15451:SF19">
    <property type="entry name" value="ERGOSTEROL BIOSYNTHETIC PROTEIN 28 HOMOLOG"/>
    <property type="match status" value="1"/>
</dbReference>
<evidence type="ECO:0000313" key="15">
    <source>
        <dbReference type="Proteomes" id="UP001286456"/>
    </source>
</evidence>
<evidence type="ECO:0000256" key="9">
    <source>
        <dbReference type="ARBA" id="ARBA00023098"/>
    </source>
</evidence>
<evidence type="ECO:0000256" key="13">
    <source>
        <dbReference type="SAM" id="Phobius"/>
    </source>
</evidence>
<evidence type="ECO:0000256" key="12">
    <source>
        <dbReference type="ARBA" id="ARBA00023221"/>
    </source>
</evidence>
<organism evidence="14 15">
    <name type="scientific">Cercophora scortea</name>
    <dbReference type="NCBI Taxonomy" id="314031"/>
    <lineage>
        <taxon>Eukaryota</taxon>
        <taxon>Fungi</taxon>
        <taxon>Dikarya</taxon>
        <taxon>Ascomycota</taxon>
        <taxon>Pezizomycotina</taxon>
        <taxon>Sordariomycetes</taxon>
        <taxon>Sordariomycetidae</taxon>
        <taxon>Sordariales</taxon>
        <taxon>Lasiosphaeriaceae</taxon>
        <taxon>Cercophora</taxon>
    </lineage>
</organism>
<keyword evidence="12" id="KW-0753">Steroid metabolism</keyword>
<dbReference type="GO" id="GO:0030674">
    <property type="term" value="F:protein-macromolecule adaptor activity"/>
    <property type="evidence" value="ECO:0007669"/>
    <property type="project" value="TreeGrafter"/>
</dbReference>
<evidence type="ECO:0000256" key="8">
    <source>
        <dbReference type="ARBA" id="ARBA00023011"/>
    </source>
</evidence>
<keyword evidence="5" id="KW-0256">Endoplasmic reticulum</keyword>
<evidence type="ECO:0000256" key="4">
    <source>
        <dbReference type="ARBA" id="ARBA00022692"/>
    </source>
</evidence>
<keyword evidence="15" id="KW-1185">Reference proteome</keyword>
<dbReference type="GO" id="GO:0005789">
    <property type="term" value="C:endoplasmic reticulum membrane"/>
    <property type="evidence" value="ECO:0007669"/>
    <property type="project" value="UniProtKB-SubCell"/>
</dbReference>
<dbReference type="GO" id="GO:0016126">
    <property type="term" value="P:sterol biosynthetic process"/>
    <property type="evidence" value="ECO:0007669"/>
    <property type="project" value="UniProtKB-KW"/>
</dbReference>
<evidence type="ECO:0000256" key="3">
    <source>
        <dbReference type="ARBA" id="ARBA00022516"/>
    </source>
</evidence>
<dbReference type="AlphaFoldDB" id="A0AAE0IF88"/>
<name>A0AAE0IF88_9PEZI</name>
<feature type="transmembrane region" description="Helical" evidence="13">
    <location>
        <begin position="16"/>
        <end position="38"/>
    </location>
</feature>
<keyword evidence="10 13" id="KW-0472">Membrane</keyword>
<evidence type="ECO:0000256" key="7">
    <source>
        <dbReference type="ARBA" id="ARBA00022989"/>
    </source>
</evidence>
<dbReference type="InterPro" id="IPR005352">
    <property type="entry name" value="Erg28"/>
</dbReference>
<reference evidence="14" key="1">
    <citation type="journal article" date="2023" name="Mol. Phylogenet. Evol.">
        <title>Genome-scale phylogeny and comparative genomics of the fungal order Sordariales.</title>
        <authorList>
            <person name="Hensen N."/>
            <person name="Bonometti L."/>
            <person name="Westerberg I."/>
            <person name="Brannstrom I.O."/>
            <person name="Guillou S."/>
            <person name="Cros-Aarteil S."/>
            <person name="Calhoun S."/>
            <person name="Haridas S."/>
            <person name="Kuo A."/>
            <person name="Mondo S."/>
            <person name="Pangilinan J."/>
            <person name="Riley R."/>
            <person name="LaButti K."/>
            <person name="Andreopoulos B."/>
            <person name="Lipzen A."/>
            <person name="Chen C."/>
            <person name="Yan M."/>
            <person name="Daum C."/>
            <person name="Ng V."/>
            <person name="Clum A."/>
            <person name="Steindorff A."/>
            <person name="Ohm R.A."/>
            <person name="Martin F."/>
            <person name="Silar P."/>
            <person name="Natvig D.O."/>
            <person name="Lalanne C."/>
            <person name="Gautier V."/>
            <person name="Ament-Velasquez S.L."/>
            <person name="Kruys A."/>
            <person name="Hutchinson M.I."/>
            <person name="Powell A.J."/>
            <person name="Barry K."/>
            <person name="Miller A.N."/>
            <person name="Grigoriev I.V."/>
            <person name="Debuchy R."/>
            <person name="Gladieux P."/>
            <person name="Hiltunen Thoren M."/>
            <person name="Johannesson H."/>
        </authorList>
    </citation>
    <scope>NUCLEOTIDE SEQUENCE</scope>
    <source>
        <strain evidence="14">SMH4131-1</strain>
    </source>
</reference>
<comment type="caution">
    <text evidence="14">The sequence shown here is derived from an EMBL/GenBank/DDBJ whole genome shotgun (WGS) entry which is preliminary data.</text>
</comment>
<dbReference type="Proteomes" id="UP001286456">
    <property type="component" value="Unassembled WGS sequence"/>
</dbReference>
<dbReference type="EMBL" id="JAUEPO010000004">
    <property type="protein sequence ID" value="KAK3323966.1"/>
    <property type="molecule type" value="Genomic_DNA"/>
</dbReference>
<comment type="similarity">
    <text evidence="2">Belongs to the ERG28 family.</text>
</comment>
<keyword evidence="8" id="KW-0756">Sterol biosynthesis</keyword>
<evidence type="ECO:0000256" key="11">
    <source>
        <dbReference type="ARBA" id="ARBA00023166"/>
    </source>
</evidence>
<keyword evidence="6" id="KW-0752">Steroid biosynthesis</keyword>
<accession>A0AAE0IF88</accession>
<keyword evidence="7 13" id="KW-1133">Transmembrane helix</keyword>
<keyword evidence="11" id="KW-1207">Sterol metabolism</keyword>